<dbReference type="Gene3D" id="3.10.105.10">
    <property type="entry name" value="Dipeptide-binding Protein, Domain 3"/>
    <property type="match status" value="1"/>
</dbReference>
<evidence type="ECO:0000313" key="7">
    <source>
        <dbReference type="EMBL" id="MUN54112.1"/>
    </source>
</evidence>
<evidence type="ECO:0000256" key="1">
    <source>
        <dbReference type="ARBA" id="ARBA00004193"/>
    </source>
</evidence>
<dbReference type="PIRSF" id="PIRSF002741">
    <property type="entry name" value="MppA"/>
    <property type="match status" value="1"/>
</dbReference>
<feature type="signal peptide" evidence="5">
    <location>
        <begin position="1"/>
        <end position="21"/>
    </location>
</feature>
<dbReference type="InterPro" id="IPR000914">
    <property type="entry name" value="SBP_5_dom"/>
</dbReference>
<keyword evidence="4 5" id="KW-0732">Signal</keyword>
<evidence type="ECO:0000256" key="3">
    <source>
        <dbReference type="ARBA" id="ARBA00022448"/>
    </source>
</evidence>
<dbReference type="RefSeq" id="WP_129314194.1">
    <property type="nucleotide sequence ID" value="NZ_JBITVH010000001.1"/>
</dbReference>
<feature type="chain" id="PRO_5038908600" evidence="5">
    <location>
        <begin position="22"/>
        <end position="540"/>
    </location>
</feature>
<proteinExistence type="inferred from homology"/>
<comment type="caution">
    <text evidence="7">The sequence shown here is derived from an EMBL/GenBank/DDBJ whole genome shotgun (WGS) entry which is preliminary data.</text>
</comment>
<dbReference type="Gene3D" id="3.90.76.10">
    <property type="entry name" value="Dipeptide-binding Protein, Domain 1"/>
    <property type="match status" value="1"/>
</dbReference>
<dbReference type="AlphaFoldDB" id="A0A7K1LGP9"/>
<evidence type="ECO:0000259" key="6">
    <source>
        <dbReference type="Pfam" id="PF00496"/>
    </source>
</evidence>
<dbReference type="GO" id="GO:1904680">
    <property type="term" value="F:peptide transmembrane transporter activity"/>
    <property type="evidence" value="ECO:0007669"/>
    <property type="project" value="TreeGrafter"/>
</dbReference>
<dbReference type="PROSITE" id="PS01040">
    <property type="entry name" value="SBP_BACTERIAL_5"/>
    <property type="match status" value="1"/>
</dbReference>
<evidence type="ECO:0000256" key="4">
    <source>
        <dbReference type="ARBA" id="ARBA00022729"/>
    </source>
</evidence>
<feature type="domain" description="Solute-binding protein family 5" evidence="6">
    <location>
        <begin position="85"/>
        <end position="459"/>
    </location>
</feature>
<organism evidence="7 8">
    <name type="scientific">Rothia koreensis</name>
    <dbReference type="NCBI Taxonomy" id="592378"/>
    <lineage>
        <taxon>Bacteria</taxon>
        <taxon>Bacillati</taxon>
        <taxon>Actinomycetota</taxon>
        <taxon>Actinomycetes</taxon>
        <taxon>Micrococcales</taxon>
        <taxon>Micrococcaceae</taxon>
        <taxon>Rothia</taxon>
    </lineage>
</organism>
<dbReference type="InterPro" id="IPR006311">
    <property type="entry name" value="TAT_signal"/>
</dbReference>
<dbReference type="Gene3D" id="3.40.190.10">
    <property type="entry name" value="Periplasmic binding protein-like II"/>
    <property type="match status" value="1"/>
</dbReference>
<dbReference type="SUPFAM" id="SSF53850">
    <property type="entry name" value="Periplasmic binding protein-like II"/>
    <property type="match status" value="1"/>
</dbReference>
<dbReference type="PANTHER" id="PTHR30290">
    <property type="entry name" value="PERIPLASMIC BINDING COMPONENT OF ABC TRANSPORTER"/>
    <property type="match status" value="1"/>
</dbReference>
<dbReference type="GO" id="GO:0043190">
    <property type="term" value="C:ATP-binding cassette (ABC) transporter complex"/>
    <property type="evidence" value="ECO:0007669"/>
    <property type="project" value="InterPro"/>
</dbReference>
<evidence type="ECO:0000313" key="8">
    <source>
        <dbReference type="Proteomes" id="UP000462152"/>
    </source>
</evidence>
<dbReference type="InterPro" id="IPR023765">
    <property type="entry name" value="SBP_5_CS"/>
</dbReference>
<comment type="subcellular location">
    <subcellularLocation>
        <location evidence="1">Cell membrane</location>
        <topology evidence="1">Lipid-anchor</topology>
    </subcellularLocation>
</comment>
<dbReference type="InterPro" id="IPR039424">
    <property type="entry name" value="SBP_5"/>
</dbReference>
<sequence length="540" mass="58967">MRTTRRGFLTGSLGVAAVALAGCGNSSGPSPSSSGSASPAGPSFVFGNAAAAPTLDPSLTSNLETSRIAAQILEPLVKADQDTGKPVPGLATDWSVSDDGLTYTFTLRKNVSFHDGTDLTADVVCENFRRWSENTQTEQVNQTAYQTIFRSTKADGSSRESIYRSCTAVDDHTVRLAISTPYPSVIKALTQPAFGIGSPRAFKDHGEYVSHPVGTGPFELKDWDGRTATLTRFPDYWGEAAHLGKLTFVTVTSTQKRYYEILEGGVDAYDQIGIDDFVNLARRGYQIQQRDPYSVAYVSMNQQAGPLSDIKVRRAAAHAITRSPIADKYYPDGTKVANDFVPELFKVSGSDTQSAYRQDQSLAKKLLEESEYDGKELQFYYPTDVSLAYVQSPEAVFAQIAGDLTSVGFNIKPVPIRWTDDYLSKINQANSDRAFALTGYMGAYRDPDDFLSPLFRQENPQFGFSDPDLFDQVQKASSMSDGGERNELYKKINKSVAEAMPAIPLAFPISAVALNSRVVSYPLTATGVADFSKIEVHEEK</sequence>
<dbReference type="PROSITE" id="PS51318">
    <property type="entry name" value="TAT"/>
    <property type="match status" value="1"/>
</dbReference>
<dbReference type="InterPro" id="IPR019546">
    <property type="entry name" value="TAT_signal_bac_arc"/>
</dbReference>
<dbReference type="GO" id="GO:0042597">
    <property type="term" value="C:periplasmic space"/>
    <property type="evidence" value="ECO:0007669"/>
    <property type="project" value="UniProtKB-ARBA"/>
</dbReference>
<gene>
    <name evidence="7" type="ORF">GMA10_02540</name>
</gene>
<dbReference type="PROSITE" id="PS51257">
    <property type="entry name" value="PROKAR_LIPOPROTEIN"/>
    <property type="match status" value="1"/>
</dbReference>
<dbReference type="Proteomes" id="UP000462152">
    <property type="component" value="Unassembled WGS sequence"/>
</dbReference>
<keyword evidence="8" id="KW-1185">Reference proteome</keyword>
<keyword evidence="3" id="KW-0813">Transport</keyword>
<dbReference type="EMBL" id="WOGT01000001">
    <property type="protein sequence ID" value="MUN54112.1"/>
    <property type="molecule type" value="Genomic_DNA"/>
</dbReference>
<dbReference type="PANTHER" id="PTHR30290:SF9">
    <property type="entry name" value="OLIGOPEPTIDE-BINDING PROTEIN APPA"/>
    <property type="match status" value="1"/>
</dbReference>
<reference evidence="7 8" key="1">
    <citation type="submission" date="2019-12" db="EMBL/GenBank/DDBJ databases">
        <authorList>
            <person name="Li J."/>
            <person name="Shi Y."/>
            <person name="Xu G."/>
            <person name="Xiao D."/>
            <person name="Ran X."/>
        </authorList>
    </citation>
    <scope>NUCLEOTIDE SEQUENCE [LARGE SCALE GENOMIC DNA]</scope>
    <source>
        <strain evidence="7 8">JCM 15915</strain>
    </source>
</reference>
<dbReference type="NCBIfam" id="TIGR01409">
    <property type="entry name" value="TAT_signal_seq"/>
    <property type="match status" value="1"/>
</dbReference>
<dbReference type="InterPro" id="IPR030678">
    <property type="entry name" value="Peptide/Ni-bd"/>
</dbReference>
<dbReference type="OrthoDB" id="9796817at2"/>
<protein>
    <submittedName>
        <fullName evidence="7">Twin-arginine translocation signal domain-containing protein</fullName>
    </submittedName>
</protein>
<evidence type="ECO:0000256" key="2">
    <source>
        <dbReference type="ARBA" id="ARBA00005695"/>
    </source>
</evidence>
<dbReference type="Pfam" id="PF00496">
    <property type="entry name" value="SBP_bac_5"/>
    <property type="match status" value="1"/>
</dbReference>
<name>A0A7K1LGP9_9MICC</name>
<accession>A0A7K1LGP9</accession>
<comment type="similarity">
    <text evidence="2">Belongs to the bacterial solute-binding protein 5 family.</text>
</comment>
<evidence type="ECO:0000256" key="5">
    <source>
        <dbReference type="SAM" id="SignalP"/>
    </source>
</evidence>
<dbReference type="GO" id="GO:0015833">
    <property type="term" value="P:peptide transport"/>
    <property type="evidence" value="ECO:0007669"/>
    <property type="project" value="TreeGrafter"/>
</dbReference>